<dbReference type="PANTHER" id="PTHR34322">
    <property type="entry name" value="TRANSPOSASE, Y1_TNP DOMAIN-CONTAINING"/>
    <property type="match status" value="1"/>
</dbReference>
<reference evidence="2 3" key="1">
    <citation type="submission" date="2023-06" db="EMBL/GenBank/DDBJ databases">
        <title>Aquibacillus rhizosphaerae LR5S19.</title>
        <authorList>
            <person name="Sun J.-Q."/>
        </authorList>
    </citation>
    <scope>NUCLEOTIDE SEQUENCE [LARGE SCALE GENOMIC DNA]</scope>
    <source>
        <strain evidence="2 3">LR5S19</strain>
    </source>
</reference>
<dbReference type="Pfam" id="PF01797">
    <property type="entry name" value="Y1_Tnp"/>
    <property type="match status" value="1"/>
</dbReference>
<dbReference type="SMART" id="SM01321">
    <property type="entry name" value="Y1_Tnp"/>
    <property type="match status" value="1"/>
</dbReference>
<dbReference type="InterPro" id="IPR036515">
    <property type="entry name" value="Transposase_17_sf"/>
</dbReference>
<gene>
    <name evidence="2" type="ORF">QQS35_14990</name>
</gene>
<proteinExistence type="predicted"/>
<name>A0ABT7L8P9_9BACI</name>
<dbReference type="InterPro" id="IPR002686">
    <property type="entry name" value="Transposase_17"/>
</dbReference>
<dbReference type="EMBL" id="JASTZU010000046">
    <property type="protein sequence ID" value="MDL4841744.1"/>
    <property type="molecule type" value="Genomic_DNA"/>
</dbReference>
<keyword evidence="3" id="KW-1185">Reference proteome</keyword>
<evidence type="ECO:0000313" key="3">
    <source>
        <dbReference type="Proteomes" id="UP001235343"/>
    </source>
</evidence>
<sequence length="259" mass="30627">MPRKARIRSASGIYHIMWRGANRQEIFHDEEDCRYFLHTINKYKVKSGIHVLGWCLMNNHVHLLIREGQEEISTTMKRIGVTFVWYYNLKYTTTGHLFQDRYKSESVETIRYLLTVIRYIHQNPMKAGIVSKIDEWRWSSLLGYLDKTVFPSDLLDCDYILKMFSENRDTAQERFKEFHKRTNKDECLDEQVIVRKRFTDVEARKEIKHVLGSIEIAQVKSLPKLDRDVILQKVKEIDGISQRQAARILGVSSNLIFKA</sequence>
<accession>A0ABT7L8P9</accession>
<comment type="caution">
    <text evidence="2">The sequence shown here is derived from an EMBL/GenBank/DDBJ whole genome shotgun (WGS) entry which is preliminary data.</text>
</comment>
<protein>
    <submittedName>
        <fullName evidence="2">Transposase</fullName>
    </submittedName>
</protein>
<evidence type="ECO:0000259" key="1">
    <source>
        <dbReference type="SMART" id="SM01321"/>
    </source>
</evidence>
<dbReference type="SUPFAM" id="SSF143422">
    <property type="entry name" value="Transposase IS200-like"/>
    <property type="match status" value="1"/>
</dbReference>
<dbReference type="RefSeq" id="WP_285933029.1">
    <property type="nucleotide sequence ID" value="NZ_JASTZU010000046.1"/>
</dbReference>
<organism evidence="2 3">
    <name type="scientific">Aquibacillus rhizosphaerae</name>
    <dbReference type="NCBI Taxonomy" id="3051431"/>
    <lineage>
        <taxon>Bacteria</taxon>
        <taxon>Bacillati</taxon>
        <taxon>Bacillota</taxon>
        <taxon>Bacilli</taxon>
        <taxon>Bacillales</taxon>
        <taxon>Bacillaceae</taxon>
        <taxon>Aquibacillus</taxon>
    </lineage>
</organism>
<dbReference type="Proteomes" id="UP001235343">
    <property type="component" value="Unassembled WGS sequence"/>
</dbReference>
<dbReference type="Gene3D" id="3.30.70.1290">
    <property type="entry name" value="Transposase IS200-like"/>
    <property type="match status" value="1"/>
</dbReference>
<dbReference type="PANTHER" id="PTHR34322:SF2">
    <property type="entry name" value="TRANSPOSASE IS200-LIKE DOMAIN-CONTAINING PROTEIN"/>
    <property type="match status" value="1"/>
</dbReference>
<feature type="domain" description="Transposase IS200-like" evidence="1">
    <location>
        <begin position="9"/>
        <end position="123"/>
    </location>
</feature>
<evidence type="ECO:0000313" key="2">
    <source>
        <dbReference type="EMBL" id="MDL4841744.1"/>
    </source>
</evidence>